<keyword evidence="4" id="KW-0689">Ribosomal protein</keyword>
<protein>
    <submittedName>
        <fullName evidence="4">Ribosomal protein S18 acetylase RimI-like enzyme</fullName>
    </submittedName>
</protein>
<dbReference type="Proteomes" id="UP000294508">
    <property type="component" value="Unassembled WGS sequence"/>
</dbReference>
<dbReference type="AlphaFoldDB" id="A0A4R2H2U5"/>
<dbReference type="CDD" id="cd04301">
    <property type="entry name" value="NAT_SF"/>
    <property type="match status" value="1"/>
</dbReference>
<dbReference type="InterPro" id="IPR016181">
    <property type="entry name" value="Acyl_CoA_acyltransferase"/>
</dbReference>
<keyword evidence="4" id="KW-0687">Ribonucleoprotein</keyword>
<evidence type="ECO:0000313" key="5">
    <source>
        <dbReference type="Proteomes" id="UP000294508"/>
    </source>
</evidence>
<dbReference type="PANTHER" id="PTHR43877">
    <property type="entry name" value="AMINOALKYLPHOSPHONATE N-ACETYLTRANSFERASE-RELATED-RELATED"/>
    <property type="match status" value="1"/>
</dbReference>
<accession>A0A4R2H2U5</accession>
<evidence type="ECO:0000313" key="4">
    <source>
        <dbReference type="EMBL" id="TCO19192.1"/>
    </source>
</evidence>
<dbReference type="EMBL" id="SLWN01000014">
    <property type="protein sequence ID" value="TCO19192.1"/>
    <property type="molecule type" value="Genomic_DNA"/>
</dbReference>
<comment type="caution">
    <text evidence="4">The sequence shown here is derived from an EMBL/GenBank/DDBJ whole genome shotgun (WGS) entry which is preliminary data.</text>
</comment>
<sequence length="160" mass="18026">MEPPAATGRIAMRDLQLRAATADDDAFLYDLHRRVLGDVIEATWGPWDDAVQQQFHRDWFDPEQVEIVLIDGRPAGMIQAHSADADTFYISRVEVIPEVQNRGVGTALMQHLVEHALQAGASAVELHVLELNRARGLYERLGFRVVAKEPPKLRMRLALH</sequence>
<evidence type="ECO:0000256" key="2">
    <source>
        <dbReference type="ARBA" id="ARBA00023315"/>
    </source>
</evidence>
<evidence type="ECO:0000259" key="3">
    <source>
        <dbReference type="PROSITE" id="PS51186"/>
    </source>
</evidence>
<name>A0A4R2H2U5_9ACTN</name>
<dbReference type="GO" id="GO:0016747">
    <property type="term" value="F:acyltransferase activity, transferring groups other than amino-acyl groups"/>
    <property type="evidence" value="ECO:0007669"/>
    <property type="project" value="InterPro"/>
</dbReference>
<feature type="domain" description="N-acetyltransferase" evidence="3">
    <location>
        <begin position="15"/>
        <end position="160"/>
    </location>
</feature>
<dbReference type="InterPro" id="IPR000182">
    <property type="entry name" value="GNAT_dom"/>
</dbReference>
<dbReference type="Pfam" id="PF00583">
    <property type="entry name" value="Acetyltransf_1"/>
    <property type="match status" value="1"/>
</dbReference>
<dbReference type="GO" id="GO:0005840">
    <property type="term" value="C:ribosome"/>
    <property type="evidence" value="ECO:0007669"/>
    <property type="project" value="UniProtKB-KW"/>
</dbReference>
<dbReference type="SUPFAM" id="SSF55729">
    <property type="entry name" value="Acyl-CoA N-acyltransferases (Nat)"/>
    <property type="match status" value="1"/>
</dbReference>
<evidence type="ECO:0000256" key="1">
    <source>
        <dbReference type="ARBA" id="ARBA00022679"/>
    </source>
</evidence>
<reference evidence="4 5" key="1">
    <citation type="journal article" date="2015" name="Stand. Genomic Sci.">
        <title>Genomic Encyclopedia of Bacterial and Archaeal Type Strains, Phase III: the genomes of soil and plant-associated and newly described type strains.</title>
        <authorList>
            <person name="Whitman W.B."/>
            <person name="Woyke T."/>
            <person name="Klenk H.P."/>
            <person name="Zhou Y."/>
            <person name="Lilburn T.G."/>
            <person name="Beck B.J."/>
            <person name="De Vos P."/>
            <person name="Vandamme P."/>
            <person name="Eisen J.A."/>
            <person name="Garrity G."/>
            <person name="Hugenholtz P."/>
            <person name="Kyrpides N.C."/>
        </authorList>
    </citation>
    <scope>NUCLEOTIDE SEQUENCE [LARGE SCALE GENOMIC DNA]</scope>
    <source>
        <strain evidence="4 5">VKM Ac-2572</strain>
    </source>
</reference>
<keyword evidence="5" id="KW-1185">Reference proteome</keyword>
<dbReference type="PROSITE" id="PS51186">
    <property type="entry name" value="GNAT"/>
    <property type="match status" value="1"/>
</dbReference>
<organism evidence="4 5">
    <name type="scientific">Kribbella steppae</name>
    <dbReference type="NCBI Taxonomy" id="2512223"/>
    <lineage>
        <taxon>Bacteria</taxon>
        <taxon>Bacillati</taxon>
        <taxon>Actinomycetota</taxon>
        <taxon>Actinomycetes</taxon>
        <taxon>Propionibacteriales</taxon>
        <taxon>Kribbellaceae</taxon>
        <taxon>Kribbella</taxon>
    </lineage>
</organism>
<keyword evidence="2" id="KW-0012">Acyltransferase</keyword>
<gene>
    <name evidence="4" type="ORF">EV652_114172</name>
</gene>
<keyword evidence="1" id="KW-0808">Transferase</keyword>
<dbReference type="Gene3D" id="3.40.630.30">
    <property type="match status" value="1"/>
</dbReference>
<dbReference type="InterPro" id="IPR050832">
    <property type="entry name" value="Bact_Acetyltransf"/>
</dbReference>
<proteinExistence type="predicted"/>